<keyword evidence="5" id="KW-1185">Reference proteome</keyword>
<name>A0A2M9BTS4_9MICO</name>
<reference evidence="4 5" key="1">
    <citation type="submission" date="2017-11" db="EMBL/GenBank/DDBJ databases">
        <title>Genomic Encyclopedia of Archaeal and Bacterial Type Strains, Phase II (KMG-II): From Individual Species to Whole Genera.</title>
        <authorList>
            <person name="Goeker M."/>
        </authorList>
    </citation>
    <scope>NUCLEOTIDE SEQUENCE [LARGE SCALE GENOMIC DNA]</scope>
    <source>
        <strain evidence="4 5">DSM 25625</strain>
    </source>
</reference>
<feature type="region of interest" description="Disordered" evidence="1">
    <location>
        <begin position="216"/>
        <end position="235"/>
    </location>
</feature>
<dbReference type="PANTHER" id="PTHR30469">
    <property type="entry name" value="MULTIDRUG RESISTANCE PROTEIN MDTA"/>
    <property type="match status" value="1"/>
</dbReference>
<organism evidence="4 5">
    <name type="scientific">Compostimonas suwonensis</name>
    <dbReference type="NCBI Taxonomy" id="1048394"/>
    <lineage>
        <taxon>Bacteria</taxon>
        <taxon>Bacillati</taxon>
        <taxon>Actinomycetota</taxon>
        <taxon>Actinomycetes</taxon>
        <taxon>Micrococcales</taxon>
        <taxon>Microbacteriaceae</taxon>
        <taxon>Compostimonas</taxon>
    </lineage>
</organism>
<protein>
    <submittedName>
        <fullName evidence="4">Multidrug efflux pump subunit AcrA (Membrane-fusion protein)</fullName>
    </submittedName>
</protein>
<feature type="domain" description="Multidrug resistance protein MdtA-like C-terminal permuted SH3" evidence="3">
    <location>
        <begin position="264"/>
        <end position="318"/>
    </location>
</feature>
<comment type="caution">
    <text evidence="4">The sequence shown here is derived from an EMBL/GenBank/DDBJ whole genome shotgun (WGS) entry which is preliminary data.</text>
</comment>
<keyword evidence="2" id="KW-0472">Membrane</keyword>
<feature type="region of interest" description="Disordered" evidence="1">
    <location>
        <begin position="108"/>
        <end position="127"/>
    </location>
</feature>
<gene>
    <name evidence="4" type="ORF">CLV54_2291</name>
</gene>
<sequence>MGIARKWVFPIIRILLVAAIAIALGKLAFFPDSSDESDPAVPTGQVTQPQYSVALGTITNDVTLDGTVSADPAVPVKAVAAGTVDEIFVSAGQPVAAGDELFDIKVETPRDPVESTGPDGSVTVSQPKPSVSYEKVLAPTNGVLSALSVIHGQAVAVGEDTAQVAPPTFSVSGSLSPEQQYRLVDQPTEASVAITGGPAPFTCTGLTISTPLAGADAGGSGGAGGASGGGGSAGATVRCAVPPEVKVFSGLAAEVTIAGGTAENVLVVPTTAVKGSADTGVVWFVGADGATEERPVTLGLNDGQNVEITGGVAEGDTVLQFVPGAVAPGGPDGQNCTPVGDGGMMCAPVAF</sequence>
<dbReference type="SUPFAM" id="SSF111369">
    <property type="entry name" value="HlyD-like secretion proteins"/>
    <property type="match status" value="1"/>
</dbReference>
<proteinExistence type="predicted"/>
<evidence type="ECO:0000313" key="5">
    <source>
        <dbReference type="Proteomes" id="UP000230161"/>
    </source>
</evidence>
<dbReference type="InterPro" id="IPR058627">
    <property type="entry name" value="MdtA-like_C"/>
</dbReference>
<evidence type="ECO:0000313" key="4">
    <source>
        <dbReference type="EMBL" id="PJJ61347.1"/>
    </source>
</evidence>
<dbReference type="AlphaFoldDB" id="A0A2M9BTS4"/>
<dbReference type="Pfam" id="PF25967">
    <property type="entry name" value="RND-MFP_C"/>
    <property type="match status" value="1"/>
</dbReference>
<dbReference type="EMBL" id="PGFB01000004">
    <property type="protein sequence ID" value="PJJ61347.1"/>
    <property type="molecule type" value="Genomic_DNA"/>
</dbReference>
<dbReference type="Gene3D" id="2.40.420.20">
    <property type="match status" value="1"/>
</dbReference>
<dbReference type="RefSeq" id="WP_100345107.1">
    <property type="nucleotide sequence ID" value="NZ_PGFB01000004.1"/>
</dbReference>
<evidence type="ECO:0000256" key="2">
    <source>
        <dbReference type="SAM" id="Phobius"/>
    </source>
</evidence>
<keyword evidence="2" id="KW-0812">Transmembrane</keyword>
<dbReference type="OrthoDB" id="4401807at2"/>
<evidence type="ECO:0000256" key="1">
    <source>
        <dbReference type="SAM" id="MobiDB-lite"/>
    </source>
</evidence>
<dbReference type="GO" id="GO:1990281">
    <property type="term" value="C:efflux pump complex"/>
    <property type="evidence" value="ECO:0007669"/>
    <property type="project" value="TreeGrafter"/>
</dbReference>
<feature type="transmembrane region" description="Helical" evidence="2">
    <location>
        <begin position="7"/>
        <end position="29"/>
    </location>
</feature>
<feature type="compositionally biased region" description="Gly residues" evidence="1">
    <location>
        <begin position="216"/>
        <end position="233"/>
    </location>
</feature>
<evidence type="ECO:0000259" key="3">
    <source>
        <dbReference type="Pfam" id="PF25967"/>
    </source>
</evidence>
<dbReference type="GO" id="GO:0015562">
    <property type="term" value="F:efflux transmembrane transporter activity"/>
    <property type="evidence" value="ECO:0007669"/>
    <property type="project" value="TreeGrafter"/>
</dbReference>
<accession>A0A2M9BTS4</accession>
<dbReference type="PANTHER" id="PTHR30469:SF33">
    <property type="entry name" value="SLR1207 PROTEIN"/>
    <property type="match status" value="1"/>
</dbReference>
<dbReference type="Gene3D" id="2.40.50.100">
    <property type="match status" value="1"/>
</dbReference>
<dbReference type="Proteomes" id="UP000230161">
    <property type="component" value="Unassembled WGS sequence"/>
</dbReference>
<keyword evidence="2" id="KW-1133">Transmembrane helix</keyword>